<dbReference type="GeneID" id="17039784"/>
<dbReference type="Proteomes" id="UP000007264">
    <property type="component" value="Unassembled WGS sequence"/>
</dbReference>
<feature type="compositionally biased region" description="Basic residues" evidence="1">
    <location>
        <begin position="84"/>
        <end position="109"/>
    </location>
</feature>
<evidence type="ECO:0000313" key="3">
    <source>
        <dbReference type="Proteomes" id="UP000007264"/>
    </source>
</evidence>
<feature type="region of interest" description="Disordered" evidence="1">
    <location>
        <begin position="214"/>
        <end position="348"/>
    </location>
</feature>
<sequence>MTCFPNVQARGRQSIPSRAEKSPGSQEQATAPSQEQAQDPEDKLWEEIEREDQQAAELTSGKTPVFDLFPPPPPRLTAQEQKQRAYKLSRRPLRATQHLRRAQTSRKQKSGVERASAAAAPAPFEVKPADLRPTPPLPPMCNLPRSSAADREAAQKRMSSMSEHYKPLTTGEGIGSYARKVAAAGLGPLPNPRLVVEYHPLVSKARMDRNVAAGYDPNAEWGNNSILAGEDMTDLDDNEEEEEELQGSGAEGMSTSSAGRAYSADNADLPEISLEESDEVDWGADFEDEEDESLQDEFGRVLDETIEQRLGQDPEAEDTEGFGVWDGSDEEDRGTSQRNGVEDGDDLDSLILNWEKLNEGRKA</sequence>
<organism evidence="2 3">
    <name type="scientific">Coccomyxa subellipsoidea (strain C-169)</name>
    <name type="common">Green microalga</name>
    <dbReference type="NCBI Taxonomy" id="574566"/>
    <lineage>
        <taxon>Eukaryota</taxon>
        <taxon>Viridiplantae</taxon>
        <taxon>Chlorophyta</taxon>
        <taxon>core chlorophytes</taxon>
        <taxon>Trebouxiophyceae</taxon>
        <taxon>Trebouxiophyceae incertae sedis</taxon>
        <taxon>Coccomyxaceae</taxon>
        <taxon>Coccomyxa</taxon>
        <taxon>Coccomyxa subellipsoidea</taxon>
    </lineage>
</organism>
<dbReference type="EMBL" id="AGSI01000011">
    <property type="protein sequence ID" value="EIE21799.1"/>
    <property type="molecule type" value="Genomic_DNA"/>
</dbReference>
<feature type="region of interest" description="Disordered" evidence="1">
    <location>
        <begin position="1"/>
        <end position="168"/>
    </location>
</feature>
<dbReference type="AlphaFoldDB" id="I0YTT0"/>
<name>I0YTT0_COCSC</name>
<feature type="compositionally biased region" description="Acidic residues" evidence="1">
    <location>
        <begin position="231"/>
        <end position="245"/>
    </location>
</feature>
<gene>
    <name evidence="2" type="ORF">COCSUDRAFT_42844</name>
</gene>
<dbReference type="OrthoDB" id="10503692at2759"/>
<comment type="caution">
    <text evidence="2">The sequence shown here is derived from an EMBL/GenBank/DDBJ whole genome shotgun (WGS) entry which is preliminary data.</text>
</comment>
<proteinExistence type="predicted"/>
<keyword evidence="3" id="KW-1185">Reference proteome</keyword>
<feature type="compositionally biased region" description="Basic and acidic residues" evidence="1">
    <location>
        <begin position="40"/>
        <end position="53"/>
    </location>
</feature>
<evidence type="ECO:0000313" key="2">
    <source>
        <dbReference type="EMBL" id="EIE21799.1"/>
    </source>
</evidence>
<dbReference type="RefSeq" id="XP_005646343.1">
    <property type="nucleotide sequence ID" value="XM_005646286.1"/>
</dbReference>
<reference evidence="2 3" key="1">
    <citation type="journal article" date="2012" name="Genome Biol.">
        <title>The genome of the polar eukaryotic microalga coccomyxa subellipsoidea reveals traits of cold adaptation.</title>
        <authorList>
            <person name="Blanc G."/>
            <person name="Agarkova I."/>
            <person name="Grimwood J."/>
            <person name="Kuo A."/>
            <person name="Brueggeman A."/>
            <person name="Dunigan D."/>
            <person name="Gurnon J."/>
            <person name="Ladunga I."/>
            <person name="Lindquist E."/>
            <person name="Lucas S."/>
            <person name="Pangilinan J."/>
            <person name="Proschold T."/>
            <person name="Salamov A."/>
            <person name="Schmutz J."/>
            <person name="Weeks D."/>
            <person name="Yamada T."/>
            <person name="Claverie J.M."/>
            <person name="Grigoriev I."/>
            <person name="Van Etten J."/>
            <person name="Lomsadze A."/>
            <person name="Borodovsky M."/>
        </authorList>
    </citation>
    <scope>NUCLEOTIDE SEQUENCE [LARGE SCALE GENOMIC DNA]</scope>
    <source>
        <strain evidence="2 3">C-169</strain>
    </source>
</reference>
<protein>
    <submittedName>
        <fullName evidence="2">Uncharacterized protein</fullName>
    </submittedName>
</protein>
<dbReference type="KEGG" id="csl:COCSUDRAFT_42844"/>
<feature type="compositionally biased region" description="Basic and acidic residues" evidence="1">
    <location>
        <begin position="297"/>
        <end position="312"/>
    </location>
</feature>
<evidence type="ECO:0000256" key="1">
    <source>
        <dbReference type="SAM" id="MobiDB-lite"/>
    </source>
</evidence>
<accession>I0YTT0</accession>
<feature type="compositionally biased region" description="Acidic residues" evidence="1">
    <location>
        <begin position="273"/>
        <end position="295"/>
    </location>
</feature>
<feature type="compositionally biased region" description="Polar residues" evidence="1">
    <location>
        <begin position="23"/>
        <end position="37"/>
    </location>
</feature>